<evidence type="ECO:0000313" key="8">
    <source>
        <dbReference type="Proteomes" id="UP001500839"/>
    </source>
</evidence>
<evidence type="ECO:0000259" key="6">
    <source>
        <dbReference type="Pfam" id="PF02668"/>
    </source>
</evidence>
<keyword evidence="3 7" id="KW-0223">Dioxygenase</keyword>
<dbReference type="GO" id="GO:0051213">
    <property type="term" value="F:dioxygenase activity"/>
    <property type="evidence" value="ECO:0007669"/>
    <property type="project" value="UniProtKB-KW"/>
</dbReference>
<accession>A0ABP9CHK1</accession>
<dbReference type="InterPro" id="IPR042098">
    <property type="entry name" value="TauD-like_sf"/>
</dbReference>
<dbReference type="Proteomes" id="UP001500839">
    <property type="component" value="Unassembled WGS sequence"/>
</dbReference>
<feature type="domain" description="TauD/TfdA-like" evidence="6">
    <location>
        <begin position="48"/>
        <end position="308"/>
    </location>
</feature>
<evidence type="ECO:0000256" key="5">
    <source>
        <dbReference type="ARBA" id="ARBA00023004"/>
    </source>
</evidence>
<evidence type="ECO:0000256" key="4">
    <source>
        <dbReference type="ARBA" id="ARBA00023002"/>
    </source>
</evidence>
<proteinExistence type="inferred from homology"/>
<dbReference type="InterPro" id="IPR051323">
    <property type="entry name" value="AtsK-like"/>
</dbReference>
<reference evidence="8" key="1">
    <citation type="journal article" date="2019" name="Int. J. Syst. Evol. Microbiol.">
        <title>The Global Catalogue of Microorganisms (GCM) 10K type strain sequencing project: providing services to taxonomists for standard genome sequencing and annotation.</title>
        <authorList>
            <consortium name="The Broad Institute Genomics Platform"/>
            <consortium name="The Broad Institute Genome Sequencing Center for Infectious Disease"/>
            <person name="Wu L."/>
            <person name="Ma J."/>
        </authorList>
    </citation>
    <scope>NUCLEOTIDE SEQUENCE [LARGE SCALE GENOMIC DNA]</scope>
    <source>
        <strain evidence="8">JCM 18542</strain>
    </source>
</reference>
<keyword evidence="4" id="KW-0560">Oxidoreductase</keyword>
<organism evidence="7 8">
    <name type="scientific">Tomitella cavernea</name>
    <dbReference type="NCBI Taxonomy" id="1387982"/>
    <lineage>
        <taxon>Bacteria</taxon>
        <taxon>Bacillati</taxon>
        <taxon>Actinomycetota</taxon>
        <taxon>Actinomycetes</taxon>
        <taxon>Mycobacteriales</taxon>
        <taxon>Tomitella</taxon>
    </lineage>
</organism>
<comment type="caution">
    <text evidence="7">The sequence shown here is derived from an EMBL/GenBank/DDBJ whole genome shotgun (WGS) entry which is preliminary data.</text>
</comment>
<name>A0ABP9CHK1_9ACTN</name>
<dbReference type="Gene3D" id="3.60.130.10">
    <property type="entry name" value="Clavaminate synthase-like"/>
    <property type="match status" value="1"/>
</dbReference>
<sequence length="321" mass="35696">MTATDAPAVPTSTIYGDSTTDPLLMYGPIVADRLPDGAEPQPYERITVTPVGTTIGAEVSGLRLGGDLDAATLAELRRALLEWKVLFFRDQHISREDHRAFAELWGELEQHPFFKYTQPGQTDVDVTTLAKGMASAGVENSWHNDVTWSATPSFGAVLRAVELPESGGDTLWTDTAAAYDTLPAAFREHIDHLSAEHDWLHAFGKSMPSEAVDLLRPHLPAVQHPLVRVIPETGRRVLFACQVFTTRVLGVSQEESDEILSVIYRHVQRPEFQVRLRWRPDTVAMWDNRTCQHYAASDYFPQKRVMDRISIVGDIPVGIGG</sequence>
<keyword evidence="2" id="KW-0479">Metal-binding</keyword>
<dbReference type="Pfam" id="PF02668">
    <property type="entry name" value="TauD"/>
    <property type="match status" value="1"/>
</dbReference>
<evidence type="ECO:0000313" key="7">
    <source>
        <dbReference type="EMBL" id="GAA4811357.1"/>
    </source>
</evidence>
<keyword evidence="8" id="KW-1185">Reference proteome</keyword>
<evidence type="ECO:0000256" key="1">
    <source>
        <dbReference type="ARBA" id="ARBA00005896"/>
    </source>
</evidence>
<dbReference type="EMBL" id="BAABKQ010000001">
    <property type="protein sequence ID" value="GAA4811357.1"/>
    <property type="molecule type" value="Genomic_DNA"/>
</dbReference>
<keyword evidence="5" id="KW-0408">Iron</keyword>
<comment type="similarity">
    <text evidence="1">Belongs to the TfdA dioxygenase family.</text>
</comment>
<evidence type="ECO:0000256" key="2">
    <source>
        <dbReference type="ARBA" id="ARBA00022723"/>
    </source>
</evidence>
<dbReference type="SUPFAM" id="SSF51197">
    <property type="entry name" value="Clavaminate synthase-like"/>
    <property type="match status" value="1"/>
</dbReference>
<dbReference type="PANTHER" id="PTHR30468:SF1">
    <property type="entry name" value="ALPHA-KETOGLUTARATE-DEPENDENT SULFONATE DIOXYGENASE"/>
    <property type="match status" value="1"/>
</dbReference>
<dbReference type="RefSeq" id="WP_200172714.1">
    <property type="nucleotide sequence ID" value="NZ_BAABKQ010000001.1"/>
</dbReference>
<dbReference type="PANTHER" id="PTHR30468">
    <property type="entry name" value="ALPHA-KETOGLUTARATE-DEPENDENT SULFONATE DIOXYGENASE"/>
    <property type="match status" value="1"/>
</dbReference>
<protein>
    <submittedName>
        <fullName evidence="7">TauD/TfdA family dioxygenase</fullName>
    </submittedName>
</protein>
<dbReference type="InterPro" id="IPR003819">
    <property type="entry name" value="TauD/TfdA-like"/>
</dbReference>
<gene>
    <name evidence="7" type="ORF">GCM10023353_14870</name>
</gene>
<evidence type="ECO:0000256" key="3">
    <source>
        <dbReference type="ARBA" id="ARBA00022964"/>
    </source>
</evidence>